<feature type="binding site" evidence="6">
    <location>
        <position position="184"/>
    </location>
    <ligand>
        <name>Zn(2+)</name>
        <dbReference type="ChEBI" id="CHEBI:29105"/>
        <note>catalytic</note>
    </ligand>
</feature>
<feature type="domain" description="Peptidase M12A" evidence="8">
    <location>
        <begin position="96"/>
        <end position="290"/>
    </location>
</feature>
<dbReference type="InterPro" id="IPR006026">
    <property type="entry name" value="Peptidase_Metallo"/>
</dbReference>
<evidence type="ECO:0000313" key="10">
    <source>
        <dbReference type="Proteomes" id="UP000237717"/>
    </source>
</evidence>
<dbReference type="PRINTS" id="PR00480">
    <property type="entry name" value="ASTACIN"/>
</dbReference>
<organism evidence="9 10">
    <name type="scientific">Agrobacterium tumefaciens</name>
    <dbReference type="NCBI Taxonomy" id="358"/>
    <lineage>
        <taxon>Bacteria</taxon>
        <taxon>Pseudomonadati</taxon>
        <taxon>Pseudomonadota</taxon>
        <taxon>Alphaproteobacteria</taxon>
        <taxon>Hyphomicrobiales</taxon>
        <taxon>Rhizobiaceae</taxon>
        <taxon>Rhizobium/Agrobacterium group</taxon>
        <taxon>Agrobacterium</taxon>
        <taxon>Agrobacterium tumefaciens complex</taxon>
    </lineage>
</organism>
<dbReference type="CDD" id="cd04280">
    <property type="entry name" value="ZnMc_astacin_like"/>
    <property type="match status" value="1"/>
</dbReference>
<evidence type="ECO:0000256" key="6">
    <source>
        <dbReference type="PROSITE-ProRule" id="PRU01211"/>
    </source>
</evidence>
<name>A0A2L2LKV4_AGRTU</name>
<evidence type="ECO:0000256" key="3">
    <source>
        <dbReference type="ARBA" id="ARBA00022801"/>
    </source>
</evidence>
<comment type="cofactor">
    <cofactor evidence="6">
        <name>Zn(2+)</name>
        <dbReference type="ChEBI" id="CHEBI:29105"/>
    </cofactor>
    <text evidence="6">Binds 1 zinc ion per subunit.</text>
</comment>
<dbReference type="InterPro" id="IPR034035">
    <property type="entry name" value="Astacin-like_dom"/>
</dbReference>
<dbReference type="InterPro" id="IPR001506">
    <property type="entry name" value="Peptidase_M12A"/>
</dbReference>
<evidence type="ECO:0000256" key="7">
    <source>
        <dbReference type="SAM" id="SignalP"/>
    </source>
</evidence>
<dbReference type="GO" id="GO:0004222">
    <property type="term" value="F:metalloendopeptidase activity"/>
    <property type="evidence" value="ECO:0007669"/>
    <property type="project" value="UniProtKB-UniRule"/>
</dbReference>
<dbReference type="SUPFAM" id="SSF55486">
    <property type="entry name" value="Metalloproteases ('zincins'), catalytic domain"/>
    <property type="match status" value="1"/>
</dbReference>
<keyword evidence="2 6" id="KW-0479">Metal-binding</keyword>
<evidence type="ECO:0000313" key="9">
    <source>
        <dbReference type="EMBL" id="AVH44963.1"/>
    </source>
</evidence>
<dbReference type="PANTHER" id="PTHR10127">
    <property type="entry name" value="DISCOIDIN, CUB, EGF, LAMININ , AND ZINC METALLOPROTEASE DOMAIN CONTAINING"/>
    <property type="match status" value="1"/>
</dbReference>
<dbReference type="Pfam" id="PF01400">
    <property type="entry name" value="Astacin"/>
    <property type="match status" value="1"/>
</dbReference>
<gene>
    <name evidence="9" type="ORF">At1D1609_49230</name>
</gene>
<keyword evidence="1 6" id="KW-0645">Protease</keyword>
<feature type="binding site" evidence="6">
    <location>
        <position position="194"/>
    </location>
    <ligand>
        <name>Zn(2+)</name>
        <dbReference type="ChEBI" id="CHEBI:29105"/>
        <note>catalytic</note>
    </ligand>
</feature>
<feature type="binding site" evidence="6">
    <location>
        <position position="188"/>
    </location>
    <ligand>
        <name>Zn(2+)</name>
        <dbReference type="ChEBI" id="CHEBI:29105"/>
        <note>catalytic</note>
    </ligand>
</feature>
<accession>A0A2L2LKV4</accession>
<keyword evidence="5 6" id="KW-0482">Metalloprotease</keyword>
<reference evidence="9 10" key="1">
    <citation type="submission" date="2018-02" db="EMBL/GenBank/DDBJ databases">
        <title>Complete genome sequence of Agrobacterium tumefaciens 1D1609.</title>
        <authorList>
            <person name="Cho S.-T."/>
            <person name="Haryono M."/>
            <person name="Chang H.-H."/>
            <person name="Santos M.N."/>
            <person name="Lai E.-M."/>
            <person name="Kuo C.-H."/>
        </authorList>
    </citation>
    <scope>NUCLEOTIDE SEQUENCE [LARGE SCALE GENOMIC DNA]</scope>
    <source>
        <strain evidence="9 10">1D1609</strain>
    </source>
</reference>
<dbReference type="Pfam" id="PF07087">
    <property type="entry name" value="DUF1353"/>
    <property type="match status" value="1"/>
</dbReference>
<dbReference type="PROSITE" id="PS51864">
    <property type="entry name" value="ASTACIN"/>
    <property type="match status" value="1"/>
</dbReference>
<feature type="signal peptide" evidence="7">
    <location>
        <begin position="1"/>
        <end position="21"/>
    </location>
</feature>
<dbReference type="PANTHER" id="PTHR10127:SF780">
    <property type="entry name" value="METALLOENDOPEPTIDASE"/>
    <property type="match status" value="1"/>
</dbReference>
<evidence type="ECO:0000256" key="5">
    <source>
        <dbReference type="ARBA" id="ARBA00023049"/>
    </source>
</evidence>
<comment type="caution">
    <text evidence="6">Lacks conserved residue(s) required for the propagation of feature annotation.</text>
</comment>
<sequence length="521" mass="57003">MFKIIATLLIIASFSQNSAMAQSASDMVAEPEQRTQADTDEINVSVEGKPTVIRFHEGDEGEALYQGDIILGPIETLRSSNEVALQDLDSDILFGLAIRGKETRWPNGVVRYRISKKLKNPGRVQSAMAAWEEATDIRFKAISSATGNFVDFVPGDGCSSAIGMIGGRQVIRLASDCSVGNAMHEIGHALGLHHEQARDDRGEHVVIFGDNIEEGYEGNFDTDPTNFKDMGDYCYDSIQHYDNYAFSKKPGELMTIETVPAGQAIGQRVKLADCDAATVRKIYGFADDAPANPQWEGTLTLIPAGCEDTGKCYLKNDLTFSDGNGLKWRAGKWVEGSAETIETGTTDGASIPSWAQGIIGEPFKDEYLRAAVIHDHYCYKENRVRKWRATHRMFLEALIADGVPSVKAKIMYAAVFLGGPKWSKLVPGETCGPDCLYDSIKNVAGATKVGEDVLLLRSDRYDDPAFFAELATIQQKLEANPKMEIAEIENLAVGMRPDDPFYEAGDVYPVLSSNDAILATP</sequence>
<dbReference type="AlphaFoldDB" id="A0A2L2LKV4"/>
<feature type="active site" evidence="6">
    <location>
        <position position="185"/>
    </location>
</feature>
<dbReference type="RefSeq" id="WP_104680089.1">
    <property type="nucleotide sequence ID" value="NZ_CP026925.1"/>
</dbReference>
<evidence type="ECO:0000256" key="2">
    <source>
        <dbReference type="ARBA" id="ARBA00022723"/>
    </source>
</evidence>
<proteinExistence type="predicted"/>
<dbReference type="SMART" id="SM00235">
    <property type="entry name" value="ZnMc"/>
    <property type="match status" value="1"/>
</dbReference>
<evidence type="ECO:0000259" key="8">
    <source>
        <dbReference type="PROSITE" id="PS51864"/>
    </source>
</evidence>
<dbReference type="GO" id="GO:0006508">
    <property type="term" value="P:proteolysis"/>
    <property type="evidence" value="ECO:0007669"/>
    <property type="project" value="UniProtKB-KW"/>
</dbReference>
<dbReference type="Proteomes" id="UP000237717">
    <property type="component" value="Chromosome II"/>
</dbReference>
<dbReference type="GO" id="GO:0008270">
    <property type="term" value="F:zinc ion binding"/>
    <property type="evidence" value="ECO:0007669"/>
    <property type="project" value="UniProtKB-UniRule"/>
</dbReference>
<keyword evidence="7" id="KW-0732">Signal</keyword>
<evidence type="ECO:0000256" key="1">
    <source>
        <dbReference type="ARBA" id="ARBA00022670"/>
    </source>
</evidence>
<dbReference type="EMBL" id="CP026925">
    <property type="protein sequence ID" value="AVH44963.1"/>
    <property type="molecule type" value="Genomic_DNA"/>
</dbReference>
<dbReference type="InterPro" id="IPR024079">
    <property type="entry name" value="MetalloPept_cat_dom_sf"/>
</dbReference>
<feature type="chain" id="PRO_5014791948" evidence="7">
    <location>
        <begin position="22"/>
        <end position="521"/>
    </location>
</feature>
<dbReference type="Gene3D" id="3.40.390.10">
    <property type="entry name" value="Collagenase (Catalytic Domain)"/>
    <property type="match status" value="1"/>
</dbReference>
<protein>
    <submittedName>
        <fullName evidence="9">Astacin-like metalloendopeptidase</fullName>
    </submittedName>
</protein>
<keyword evidence="4 6" id="KW-0862">Zinc</keyword>
<dbReference type="InterPro" id="IPR010767">
    <property type="entry name" value="Phage_CGC-2007_Cje0229"/>
</dbReference>
<keyword evidence="3 6" id="KW-0378">Hydrolase</keyword>
<evidence type="ECO:0000256" key="4">
    <source>
        <dbReference type="ARBA" id="ARBA00022833"/>
    </source>
</evidence>